<evidence type="ECO:0000256" key="8">
    <source>
        <dbReference type="ARBA" id="ARBA00023224"/>
    </source>
</evidence>
<evidence type="ECO:0000256" key="4">
    <source>
        <dbReference type="ARBA" id="ARBA00022989"/>
    </source>
</evidence>
<dbReference type="InterPro" id="IPR000276">
    <property type="entry name" value="GPCR_Rhodpsn"/>
</dbReference>
<keyword evidence="8 9" id="KW-0807">Transducer</keyword>
<dbReference type="PRINTS" id="PR00237">
    <property type="entry name" value="GPCRRHODOPSN"/>
</dbReference>
<dbReference type="PANTHER" id="PTHR46272">
    <property type="entry name" value="G_PROTEIN_RECEP_F1_2 DOMAIN-CONTAINING PROTEIN"/>
    <property type="match status" value="1"/>
</dbReference>
<feature type="transmembrane region" description="Helical" evidence="10">
    <location>
        <begin position="185"/>
        <end position="207"/>
    </location>
</feature>
<comment type="caution">
    <text evidence="12">The sequence shown here is derived from an EMBL/GenBank/DDBJ whole genome shotgun (WGS) entry which is preliminary data.</text>
</comment>
<proteinExistence type="inferred from homology"/>
<comment type="subcellular location">
    <subcellularLocation>
        <location evidence="1">Cell membrane</location>
        <topology evidence="1">Multi-pass membrane protein</topology>
    </subcellularLocation>
</comment>
<dbReference type="PROSITE" id="PS50262">
    <property type="entry name" value="G_PROTEIN_RECEP_F1_2"/>
    <property type="match status" value="1"/>
</dbReference>
<dbReference type="GO" id="GO:0004930">
    <property type="term" value="F:G protein-coupled receptor activity"/>
    <property type="evidence" value="ECO:0007669"/>
    <property type="project" value="UniProtKB-KW"/>
</dbReference>
<evidence type="ECO:0000256" key="3">
    <source>
        <dbReference type="ARBA" id="ARBA00022692"/>
    </source>
</evidence>
<evidence type="ECO:0000256" key="10">
    <source>
        <dbReference type="SAM" id="Phobius"/>
    </source>
</evidence>
<accession>A0AAV6GP21</accession>
<evidence type="ECO:0000256" key="9">
    <source>
        <dbReference type="RuleBase" id="RU000688"/>
    </source>
</evidence>
<comment type="similarity">
    <text evidence="9">Belongs to the G-protein coupled receptor 1 family.</text>
</comment>
<dbReference type="CDD" id="cd14978">
    <property type="entry name" value="7tmA_FMRFamide_R-like"/>
    <property type="match status" value="1"/>
</dbReference>
<feature type="transmembrane region" description="Helical" evidence="10">
    <location>
        <begin position="240"/>
        <end position="259"/>
    </location>
</feature>
<evidence type="ECO:0000256" key="5">
    <source>
        <dbReference type="ARBA" id="ARBA00023040"/>
    </source>
</evidence>
<dbReference type="InterPro" id="IPR017452">
    <property type="entry name" value="GPCR_Rhodpsn_7TM"/>
</dbReference>
<keyword evidence="2" id="KW-1003">Cell membrane</keyword>
<keyword evidence="4 10" id="KW-1133">Transmembrane helix</keyword>
<dbReference type="AlphaFoldDB" id="A0AAV6GP21"/>
<organism evidence="12 13">
    <name type="scientific">Alosa alosa</name>
    <name type="common">allis shad</name>
    <dbReference type="NCBI Taxonomy" id="278164"/>
    <lineage>
        <taxon>Eukaryota</taxon>
        <taxon>Metazoa</taxon>
        <taxon>Chordata</taxon>
        <taxon>Craniata</taxon>
        <taxon>Vertebrata</taxon>
        <taxon>Euteleostomi</taxon>
        <taxon>Actinopterygii</taxon>
        <taxon>Neopterygii</taxon>
        <taxon>Teleostei</taxon>
        <taxon>Clupei</taxon>
        <taxon>Clupeiformes</taxon>
        <taxon>Clupeoidei</taxon>
        <taxon>Clupeidae</taxon>
        <taxon>Alosa</taxon>
    </lineage>
</organism>
<feature type="transmembrane region" description="Helical" evidence="10">
    <location>
        <begin position="133"/>
        <end position="154"/>
    </location>
</feature>
<evidence type="ECO:0000313" key="12">
    <source>
        <dbReference type="EMBL" id="KAG5276580.1"/>
    </source>
</evidence>
<gene>
    <name evidence="12" type="ORF">AALO_G00107310</name>
</gene>
<dbReference type="Gene3D" id="1.20.1070.10">
    <property type="entry name" value="Rhodopsin 7-helix transmembrane proteins"/>
    <property type="match status" value="1"/>
</dbReference>
<reference evidence="12" key="1">
    <citation type="submission" date="2020-10" db="EMBL/GenBank/DDBJ databases">
        <title>Chromosome-scale genome assembly of the Allis shad, Alosa alosa.</title>
        <authorList>
            <person name="Margot Z."/>
            <person name="Christophe K."/>
            <person name="Cabau C."/>
            <person name="Louis A."/>
            <person name="Berthelot C."/>
            <person name="Parey E."/>
            <person name="Roest Crollius H."/>
            <person name="Montfort J."/>
            <person name="Robinson-Rechavi M."/>
            <person name="Bucao C."/>
            <person name="Bouchez O."/>
            <person name="Gislard M."/>
            <person name="Lluch J."/>
            <person name="Milhes M."/>
            <person name="Lampietro C."/>
            <person name="Lopez Roques C."/>
            <person name="Donnadieu C."/>
            <person name="Braasch I."/>
            <person name="Desvignes T."/>
            <person name="Postlethwait J."/>
            <person name="Bobe J."/>
            <person name="Guiguen Y."/>
        </authorList>
    </citation>
    <scope>NUCLEOTIDE SEQUENCE</scope>
    <source>
        <strain evidence="12">M-15738</strain>
        <tissue evidence="12">Blood</tissue>
    </source>
</reference>
<evidence type="ECO:0000256" key="6">
    <source>
        <dbReference type="ARBA" id="ARBA00023136"/>
    </source>
</evidence>
<dbReference type="Proteomes" id="UP000823561">
    <property type="component" value="Chromosome 8"/>
</dbReference>
<dbReference type="Pfam" id="PF00001">
    <property type="entry name" value="7tm_1"/>
    <property type="match status" value="1"/>
</dbReference>
<dbReference type="InterPro" id="IPR052477">
    <property type="entry name" value="Orphan_GPCR1"/>
</dbReference>
<dbReference type="SUPFAM" id="SSF81321">
    <property type="entry name" value="Family A G protein-coupled receptor-like"/>
    <property type="match status" value="1"/>
</dbReference>
<dbReference type="EMBL" id="JADWDJ010000008">
    <property type="protein sequence ID" value="KAG5276580.1"/>
    <property type="molecule type" value="Genomic_DNA"/>
</dbReference>
<evidence type="ECO:0000256" key="1">
    <source>
        <dbReference type="ARBA" id="ARBA00004651"/>
    </source>
</evidence>
<dbReference type="PROSITE" id="PS00237">
    <property type="entry name" value="G_PROTEIN_RECEP_F1_1"/>
    <property type="match status" value="1"/>
</dbReference>
<feature type="transmembrane region" description="Helical" evidence="10">
    <location>
        <begin position="49"/>
        <end position="70"/>
    </location>
</feature>
<evidence type="ECO:0000313" key="13">
    <source>
        <dbReference type="Proteomes" id="UP000823561"/>
    </source>
</evidence>
<evidence type="ECO:0000256" key="7">
    <source>
        <dbReference type="ARBA" id="ARBA00023170"/>
    </source>
</evidence>
<feature type="transmembrane region" description="Helical" evidence="10">
    <location>
        <begin position="90"/>
        <end position="112"/>
    </location>
</feature>
<protein>
    <recommendedName>
        <fullName evidence="11">G-protein coupled receptors family 1 profile domain-containing protein</fullName>
    </recommendedName>
</protein>
<name>A0AAV6GP21_9TELE</name>
<evidence type="ECO:0000259" key="11">
    <source>
        <dbReference type="PROSITE" id="PS50262"/>
    </source>
</evidence>
<evidence type="ECO:0000256" key="2">
    <source>
        <dbReference type="ARBA" id="ARBA00022475"/>
    </source>
</evidence>
<keyword evidence="3 9" id="KW-0812">Transmembrane</keyword>
<keyword evidence="6 10" id="KW-0472">Membrane</keyword>
<keyword evidence="5 9" id="KW-0297">G-protein coupled receptor</keyword>
<feature type="domain" description="G-protein coupled receptors family 1 profile" evidence="11">
    <location>
        <begin position="30"/>
        <end position="304"/>
    </location>
</feature>
<dbReference type="PANTHER" id="PTHR46272:SF4">
    <property type="entry name" value="G-PROTEIN COUPLED RECEPTORS FAMILY 1 PROFILE DOMAIN-CONTAINING PROTEIN"/>
    <property type="match status" value="1"/>
</dbReference>
<keyword evidence="13" id="KW-1185">Reference proteome</keyword>
<dbReference type="GO" id="GO:0005886">
    <property type="term" value="C:plasma membrane"/>
    <property type="evidence" value="ECO:0007669"/>
    <property type="project" value="UniProtKB-SubCell"/>
</dbReference>
<keyword evidence="7 9" id="KW-0675">Receptor</keyword>
<sequence length="374" mass="42858">MLTCADEWNNGWIHYFHRRPESVLPTAVHPNLFTFYMIRFRKCGMSATAVIYLSCLAIMDTCYLVWVILLDLCLTFLQLQPFWHSHPWCGIMGILQYGALYSSSWIVVVFTIERYLVLSVTAATQRFTRPRTTVLTCVAIVVVSHLVSLPMGWINEVTPVNQTLDTGNVTLPRCHYREAVYSTVIVWVTSFLSAGVPIVLVISYNSLIAYHLCRSSRLFTQEEWRTIRGSNTQGMVRRTIILLGTVSVAFVVLSLPRFVTYCILRTQYNHNDFDRNDYALAINVASDVANMLQNLNSTTNFLLYCVVSRRFRQELLGTLTCRVKAQELSSFITQNTMKVFAVAHHNSRSPAREPIHVVLTEHKRIESFSHCERP</sequence>